<organism evidence="2 3">
    <name type="scientific">Candidatus Niyogibacteria bacterium RIFCSPLOWO2_02_FULL_45_13</name>
    <dbReference type="NCBI Taxonomy" id="1801725"/>
    <lineage>
        <taxon>Bacteria</taxon>
        <taxon>Candidatus Niyogiibacteriota</taxon>
    </lineage>
</organism>
<dbReference type="AlphaFoldDB" id="A0A1G2EY91"/>
<protein>
    <recommendedName>
        <fullName evidence="4">DUF5673 domain-containing protein</fullName>
    </recommendedName>
</protein>
<feature type="transmembrane region" description="Helical" evidence="1">
    <location>
        <begin position="21"/>
        <end position="38"/>
    </location>
</feature>
<dbReference type="Proteomes" id="UP000178428">
    <property type="component" value="Unassembled WGS sequence"/>
</dbReference>
<evidence type="ECO:0000313" key="3">
    <source>
        <dbReference type="Proteomes" id="UP000178428"/>
    </source>
</evidence>
<sequence length="154" mass="17409">MDASEISWSASEYERRSKSGEWYWTLGILTSALAFAAFLLKNMLFAIFIVLAGFTAALYGTKTPKNIDLSVGAKGVRIGNKIYPYENLKSFWVRYEPAGKKEIEVISKKLFMPRLILPLGDTDPNKIRAILVRVLKEEEIKESLSDIIAERLGF</sequence>
<gene>
    <name evidence="2" type="ORF">A3J00_00960</name>
</gene>
<dbReference type="STRING" id="1801725.A3J00_00960"/>
<keyword evidence="1" id="KW-0812">Transmembrane</keyword>
<keyword evidence="1" id="KW-1133">Transmembrane helix</keyword>
<evidence type="ECO:0000313" key="2">
    <source>
        <dbReference type="EMBL" id="OGZ30218.1"/>
    </source>
</evidence>
<proteinExistence type="predicted"/>
<accession>A0A1G2EY91</accession>
<name>A0A1G2EY91_9BACT</name>
<keyword evidence="1" id="KW-0472">Membrane</keyword>
<evidence type="ECO:0008006" key="4">
    <source>
        <dbReference type="Google" id="ProtNLM"/>
    </source>
</evidence>
<evidence type="ECO:0000256" key="1">
    <source>
        <dbReference type="SAM" id="Phobius"/>
    </source>
</evidence>
<dbReference type="EMBL" id="MHMR01000026">
    <property type="protein sequence ID" value="OGZ30218.1"/>
    <property type="molecule type" value="Genomic_DNA"/>
</dbReference>
<feature type="transmembrane region" description="Helical" evidence="1">
    <location>
        <begin position="44"/>
        <end position="61"/>
    </location>
</feature>
<comment type="caution">
    <text evidence="2">The sequence shown here is derived from an EMBL/GenBank/DDBJ whole genome shotgun (WGS) entry which is preliminary data.</text>
</comment>
<reference evidence="2 3" key="1">
    <citation type="journal article" date="2016" name="Nat. Commun.">
        <title>Thousands of microbial genomes shed light on interconnected biogeochemical processes in an aquifer system.</title>
        <authorList>
            <person name="Anantharaman K."/>
            <person name="Brown C.T."/>
            <person name="Hug L.A."/>
            <person name="Sharon I."/>
            <person name="Castelle C.J."/>
            <person name="Probst A.J."/>
            <person name="Thomas B.C."/>
            <person name="Singh A."/>
            <person name="Wilkins M.J."/>
            <person name="Karaoz U."/>
            <person name="Brodie E.L."/>
            <person name="Williams K.H."/>
            <person name="Hubbard S.S."/>
            <person name="Banfield J.F."/>
        </authorList>
    </citation>
    <scope>NUCLEOTIDE SEQUENCE [LARGE SCALE GENOMIC DNA]</scope>
</reference>